<keyword evidence="1" id="KW-0812">Transmembrane</keyword>
<dbReference type="EMBL" id="CAJNOI010000047">
    <property type="protein sequence ID" value="CAF0933756.1"/>
    <property type="molecule type" value="Genomic_DNA"/>
</dbReference>
<protein>
    <submittedName>
        <fullName evidence="2">Uncharacterized protein</fullName>
    </submittedName>
</protein>
<dbReference type="OrthoDB" id="10008906at2759"/>
<sequence>MKVSILVVNIVLPMIVSIGLYCYAFLSTHWNFIDNKLIYEYNITNKQQESIPTNNKSIQLETQFVRHAFRSRYSLFGYCLDYKWLNLLTIKTQKNLEDKIQSNSIVSPQSCNDSFIYCQELESCVKKCDNIPDCPSYIDEDGCNRLANQTRYYWKNEKCMWESISLDNHGIPRYIPLNSNSPRDFHYYTKRIRHLIMLLLFVTAPLLTFMALLILFCINCINRFYSIPFAFVSLFSFASFLSGAGGLGIFLYEWIQERSHRPAFTYEFEQTEAFIVALNPWIINVERLGLAFWLTVAAIGASLFTTILSCCFCCALQSDKSKLRIHVDNDKYVIVHTNPYDE</sequence>
<feature type="transmembrane region" description="Helical" evidence="1">
    <location>
        <begin position="195"/>
        <end position="221"/>
    </location>
</feature>
<gene>
    <name evidence="2" type="ORF">BJG266_LOCUS12245</name>
    <name evidence="3" type="ORF">QVE165_LOCUS49200</name>
</gene>
<evidence type="ECO:0000256" key="1">
    <source>
        <dbReference type="SAM" id="Phobius"/>
    </source>
</evidence>
<dbReference type="AlphaFoldDB" id="A0A814BRY9"/>
<dbReference type="Proteomes" id="UP000663877">
    <property type="component" value="Unassembled WGS sequence"/>
</dbReference>
<feature type="transmembrane region" description="Helical" evidence="1">
    <location>
        <begin position="6"/>
        <end position="26"/>
    </location>
</feature>
<feature type="transmembrane region" description="Helical" evidence="1">
    <location>
        <begin position="227"/>
        <end position="252"/>
    </location>
</feature>
<dbReference type="Proteomes" id="UP000663832">
    <property type="component" value="Unassembled WGS sequence"/>
</dbReference>
<keyword evidence="1" id="KW-0472">Membrane</keyword>
<evidence type="ECO:0000313" key="5">
    <source>
        <dbReference type="Proteomes" id="UP000663877"/>
    </source>
</evidence>
<evidence type="ECO:0000313" key="4">
    <source>
        <dbReference type="Proteomes" id="UP000663832"/>
    </source>
</evidence>
<feature type="transmembrane region" description="Helical" evidence="1">
    <location>
        <begin position="290"/>
        <end position="316"/>
    </location>
</feature>
<accession>A0A814BRY9</accession>
<dbReference type="EMBL" id="CAJNOM010000877">
    <property type="protein sequence ID" value="CAF1574357.1"/>
    <property type="molecule type" value="Genomic_DNA"/>
</dbReference>
<name>A0A814BRY9_9BILA</name>
<reference evidence="2" key="1">
    <citation type="submission" date="2021-02" db="EMBL/GenBank/DDBJ databases">
        <authorList>
            <person name="Nowell W R."/>
        </authorList>
    </citation>
    <scope>NUCLEOTIDE SEQUENCE</scope>
</reference>
<proteinExistence type="predicted"/>
<evidence type="ECO:0000313" key="2">
    <source>
        <dbReference type="EMBL" id="CAF0933756.1"/>
    </source>
</evidence>
<evidence type="ECO:0000313" key="3">
    <source>
        <dbReference type="EMBL" id="CAF1574357.1"/>
    </source>
</evidence>
<keyword evidence="1" id="KW-1133">Transmembrane helix</keyword>
<organism evidence="2 5">
    <name type="scientific">Adineta steineri</name>
    <dbReference type="NCBI Taxonomy" id="433720"/>
    <lineage>
        <taxon>Eukaryota</taxon>
        <taxon>Metazoa</taxon>
        <taxon>Spiralia</taxon>
        <taxon>Gnathifera</taxon>
        <taxon>Rotifera</taxon>
        <taxon>Eurotatoria</taxon>
        <taxon>Bdelloidea</taxon>
        <taxon>Adinetida</taxon>
        <taxon>Adinetidae</taxon>
        <taxon>Adineta</taxon>
    </lineage>
</organism>
<keyword evidence="4" id="KW-1185">Reference proteome</keyword>
<comment type="caution">
    <text evidence="2">The sequence shown here is derived from an EMBL/GenBank/DDBJ whole genome shotgun (WGS) entry which is preliminary data.</text>
</comment>